<keyword evidence="10" id="KW-1185">Reference proteome</keyword>
<feature type="transmembrane region" description="Helical" evidence="7">
    <location>
        <begin position="43"/>
        <end position="64"/>
    </location>
</feature>
<dbReference type="InterPro" id="IPR020846">
    <property type="entry name" value="MFS_dom"/>
</dbReference>
<evidence type="ECO:0000256" key="2">
    <source>
        <dbReference type="ARBA" id="ARBA00022448"/>
    </source>
</evidence>
<comment type="caution">
    <text evidence="9">The sequence shown here is derived from an EMBL/GenBank/DDBJ whole genome shotgun (WGS) entry which is preliminary data.</text>
</comment>
<reference evidence="10" key="1">
    <citation type="submission" date="2023-07" db="EMBL/GenBank/DDBJ databases">
        <title>Novel Mycoplasma species identified in domestic and wild animals.</title>
        <authorList>
            <person name="Volokhov D.V."/>
            <person name="Furtak V.A."/>
            <person name="Zagorodnyaya T.A."/>
        </authorList>
    </citation>
    <scope>NUCLEOTIDE SEQUENCE [LARGE SCALE GENOMIC DNA]</scope>
    <source>
        <strain evidence="10">92-19</strain>
    </source>
</reference>
<feature type="transmembrane region" description="Helical" evidence="7">
    <location>
        <begin position="323"/>
        <end position="345"/>
    </location>
</feature>
<feature type="transmembrane region" description="Helical" evidence="7">
    <location>
        <begin position="365"/>
        <end position="384"/>
    </location>
</feature>
<dbReference type="PANTHER" id="PTHR43266">
    <property type="entry name" value="MACROLIDE-EFFLUX PROTEIN"/>
    <property type="match status" value="1"/>
</dbReference>
<feature type="transmembrane region" description="Helical" evidence="7">
    <location>
        <begin position="262"/>
        <end position="283"/>
    </location>
</feature>
<organism evidence="9 10">
    <name type="scientific">Paracholeplasma vituli</name>
    <dbReference type="NCBI Taxonomy" id="69473"/>
    <lineage>
        <taxon>Bacteria</taxon>
        <taxon>Bacillati</taxon>
        <taxon>Mycoplasmatota</taxon>
        <taxon>Mollicutes</taxon>
        <taxon>Acholeplasmatales</taxon>
        <taxon>Acholeplasmataceae</taxon>
        <taxon>Paracholeplasma</taxon>
    </lineage>
</organism>
<feature type="transmembrane region" description="Helical" evidence="7">
    <location>
        <begin position="15"/>
        <end position="37"/>
    </location>
</feature>
<dbReference type="RefSeq" id="WP_262096009.1">
    <property type="nucleotide sequence ID" value="NZ_JAOEGN010000005.1"/>
</dbReference>
<sequence length="419" mass="46458">MKPNLIKNVHFRRLIFGKLISMLGSNIMQFALSLYVLSQTGSAALFASMLSISIIPRLLFSPFAGVVSDRFNRKTMIVSLDIMSGLVMFLAGLFFISQGQALTVLSIYVIIIALEIIEIFFHAAMSAVLPSIVKKEELLQANSYQTVVLNVGQLLAPVIAALLYTYTDMLWILWINAGCFLLSSFSEMTIAIPKTQKSDEKLSLKVFYQDTKEGLALIKKEKAISSMISLATIINFCIAPLFSVGLIFIIKTVLKVSNFEFGFYQMAISLSMIITPMFAVGIIKKYPISTVFYRSFMALGLIILVLSSVLIPSFRTWVNNSNYTFYMILVLSFLTGVTVSIANLANATIFQKVVPLSMMGRTSAVLTLLVTIFVPVGQMIFGFLYDIMDASVVMMIAGIILIIAVRLHKKQLTHLNIAE</sequence>
<dbReference type="InterPro" id="IPR011701">
    <property type="entry name" value="MFS"/>
</dbReference>
<feature type="transmembrane region" description="Helical" evidence="7">
    <location>
        <begin position="295"/>
        <end position="317"/>
    </location>
</feature>
<feature type="transmembrane region" description="Helical" evidence="7">
    <location>
        <begin position="146"/>
        <end position="165"/>
    </location>
</feature>
<feature type="domain" description="Major facilitator superfamily (MFS) profile" evidence="8">
    <location>
        <begin position="10"/>
        <end position="410"/>
    </location>
</feature>
<evidence type="ECO:0000313" key="10">
    <source>
        <dbReference type="Proteomes" id="UP001209076"/>
    </source>
</evidence>
<keyword evidence="6 7" id="KW-0472">Membrane</keyword>
<keyword evidence="4 7" id="KW-0812">Transmembrane</keyword>
<feature type="transmembrane region" description="Helical" evidence="7">
    <location>
        <begin position="390"/>
        <end position="407"/>
    </location>
</feature>
<evidence type="ECO:0000256" key="1">
    <source>
        <dbReference type="ARBA" id="ARBA00004651"/>
    </source>
</evidence>
<comment type="subcellular location">
    <subcellularLocation>
        <location evidence="1">Cell membrane</location>
        <topology evidence="1">Multi-pass membrane protein</topology>
    </subcellularLocation>
</comment>
<keyword evidence="5 7" id="KW-1133">Transmembrane helix</keyword>
<dbReference type="PROSITE" id="PS50850">
    <property type="entry name" value="MFS"/>
    <property type="match status" value="1"/>
</dbReference>
<feature type="transmembrane region" description="Helical" evidence="7">
    <location>
        <begin position="76"/>
        <end position="96"/>
    </location>
</feature>
<evidence type="ECO:0000259" key="8">
    <source>
        <dbReference type="PROSITE" id="PS50850"/>
    </source>
</evidence>
<dbReference type="EMBL" id="JAOEGN010000005">
    <property type="protein sequence ID" value="MCU0104759.1"/>
    <property type="molecule type" value="Genomic_DNA"/>
</dbReference>
<dbReference type="Proteomes" id="UP001209076">
    <property type="component" value="Unassembled WGS sequence"/>
</dbReference>
<feature type="transmembrane region" description="Helical" evidence="7">
    <location>
        <begin position="227"/>
        <end position="250"/>
    </location>
</feature>
<dbReference type="CDD" id="cd06173">
    <property type="entry name" value="MFS_MefA_like"/>
    <property type="match status" value="1"/>
</dbReference>
<dbReference type="SUPFAM" id="SSF103473">
    <property type="entry name" value="MFS general substrate transporter"/>
    <property type="match status" value="1"/>
</dbReference>
<dbReference type="Gene3D" id="1.20.1250.20">
    <property type="entry name" value="MFS general substrate transporter like domains"/>
    <property type="match status" value="1"/>
</dbReference>
<keyword evidence="2" id="KW-0813">Transport</keyword>
<keyword evidence="3" id="KW-1003">Cell membrane</keyword>
<evidence type="ECO:0000256" key="3">
    <source>
        <dbReference type="ARBA" id="ARBA00022475"/>
    </source>
</evidence>
<evidence type="ECO:0000256" key="4">
    <source>
        <dbReference type="ARBA" id="ARBA00022692"/>
    </source>
</evidence>
<protein>
    <submittedName>
        <fullName evidence="9">MFS transporter</fullName>
    </submittedName>
</protein>
<evidence type="ECO:0000313" key="9">
    <source>
        <dbReference type="EMBL" id="MCU0104759.1"/>
    </source>
</evidence>
<evidence type="ECO:0000256" key="7">
    <source>
        <dbReference type="SAM" id="Phobius"/>
    </source>
</evidence>
<accession>A0ABT2PUX9</accession>
<evidence type="ECO:0000256" key="5">
    <source>
        <dbReference type="ARBA" id="ARBA00022989"/>
    </source>
</evidence>
<feature type="transmembrane region" description="Helical" evidence="7">
    <location>
        <begin position="102"/>
        <end position="125"/>
    </location>
</feature>
<proteinExistence type="predicted"/>
<evidence type="ECO:0000256" key="6">
    <source>
        <dbReference type="ARBA" id="ARBA00023136"/>
    </source>
</evidence>
<name>A0ABT2PUX9_9MOLU</name>
<dbReference type="Pfam" id="PF07690">
    <property type="entry name" value="MFS_1"/>
    <property type="match status" value="1"/>
</dbReference>
<dbReference type="PANTHER" id="PTHR43266:SF9">
    <property type="entry name" value="PERMEASE, MAJOR FACILITATOR SUPERFAMILY-RELATED"/>
    <property type="match status" value="1"/>
</dbReference>
<dbReference type="InterPro" id="IPR036259">
    <property type="entry name" value="MFS_trans_sf"/>
</dbReference>
<gene>
    <name evidence="9" type="ORF">N7603_03725</name>
</gene>